<gene>
    <name evidence="1" type="ORF">MNR06_01230</name>
</gene>
<protein>
    <submittedName>
        <fullName evidence="1">Uncharacterized protein</fullName>
    </submittedName>
</protein>
<name>A0ABY4CAT0_9BACT</name>
<dbReference type="EMBL" id="CP093442">
    <property type="protein sequence ID" value="UOF01574.1"/>
    <property type="molecule type" value="Genomic_DNA"/>
</dbReference>
<keyword evidence="2" id="KW-1185">Reference proteome</keyword>
<dbReference type="RefSeq" id="WP_243538043.1">
    <property type="nucleotide sequence ID" value="NZ_CP093442.1"/>
</dbReference>
<evidence type="ECO:0000313" key="2">
    <source>
        <dbReference type="Proteomes" id="UP000830116"/>
    </source>
</evidence>
<organism evidence="1 2">
    <name type="scientific">Bdellovibrio reynosensis</name>
    <dbReference type="NCBI Taxonomy" id="2835041"/>
    <lineage>
        <taxon>Bacteria</taxon>
        <taxon>Pseudomonadati</taxon>
        <taxon>Bdellovibrionota</taxon>
        <taxon>Bdellovibrionia</taxon>
        <taxon>Bdellovibrionales</taxon>
        <taxon>Pseudobdellovibrionaceae</taxon>
        <taxon>Bdellovibrio</taxon>
    </lineage>
</organism>
<dbReference type="Proteomes" id="UP000830116">
    <property type="component" value="Chromosome"/>
</dbReference>
<proteinExistence type="predicted"/>
<accession>A0ABY4CAT0</accession>
<reference evidence="1" key="1">
    <citation type="submission" date="2022-03" db="EMBL/GenBank/DDBJ databases">
        <title>Genome Identification and Characterization of new species Bdellovibrio reynosense LBG001 sp. nov. from a Mexico soil sample.</title>
        <authorList>
            <person name="Camilli A."/>
            <person name="Ajao Y."/>
            <person name="Guo X."/>
        </authorList>
    </citation>
    <scope>NUCLEOTIDE SEQUENCE</scope>
    <source>
        <strain evidence="1">LBG001</strain>
    </source>
</reference>
<sequence>MLRAGRFRHRLLDDAFLNSKAELAHQCLKPFVALWQKRQLSDVEIASIYILIFCFLRRPQDFLGGPHNLISASKNHQAGVTGHAVIELLRHHLPKEYAQAKSLKRLDKPAPFVQLFCDFSWRSIPLSVQQSLIAWQSGNYVLNLTMGIPTPEEVLSMQAQGKRCISMLIQKNEVLNLVEEGRDVLGFIVHDLIHADHFFADAEKAVAQIEFSKKLMMVHKDAKIQEMLCEDKVFEKEFHYLMSDMNSVPLHLLKTLKAILLGYFKRRENISLKASLASQTEGEFLQFFRHILAPWDLSAEALSASERLNTVSYLGPLDDILLHKALL</sequence>
<evidence type="ECO:0000313" key="1">
    <source>
        <dbReference type="EMBL" id="UOF01574.1"/>
    </source>
</evidence>